<proteinExistence type="predicted"/>
<dbReference type="AlphaFoldDB" id="A0A4Y2BJU8"/>
<evidence type="ECO:0000313" key="2">
    <source>
        <dbReference type="EMBL" id="GBL91516.1"/>
    </source>
</evidence>
<keyword evidence="3" id="KW-1185">Reference proteome</keyword>
<accession>A0A4Y2BJU8</accession>
<dbReference type="Proteomes" id="UP000499080">
    <property type="component" value="Unassembled WGS sequence"/>
</dbReference>
<feature type="region of interest" description="Disordered" evidence="1">
    <location>
        <begin position="1"/>
        <end position="48"/>
    </location>
</feature>
<protein>
    <submittedName>
        <fullName evidence="2">Uncharacterized protein</fullName>
    </submittedName>
</protein>
<name>A0A4Y2BJU8_ARAVE</name>
<gene>
    <name evidence="2" type="ORF">AVEN_13400_1</name>
</gene>
<evidence type="ECO:0000313" key="3">
    <source>
        <dbReference type="Proteomes" id="UP000499080"/>
    </source>
</evidence>
<evidence type="ECO:0000256" key="1">
    <source>
        <dbReference type="SAM" id="MobiDB-lite"/>
    </source>
</evidence>
<organism evidence="2 3">
    <name type="scientific">Araneus ventricosus</name>
    <name type="common">Orbweaver spider</name>
    <name type="synonym">Epeira ventricosa</name>
    <dbReference type="NCBI Taxonomy" id="182803"/>
    <lineage>
        <taxon>Eukaryota</taxon>
        <taxon>Metazoa</taxon>
        <taxon>Ecdysozoa</taxon>
        <taxon>Arthropoda</taxon>
        <taxon>Chelicerata</taxon>
        <taxon>Arachnida</taxon>
        <taxon>Araneae</taxon>
        <taxon>Araneomorphae</taxon>
        <taxon>Entelegynae</taxon>
        <taxon>Araneoidea</taxon>
        <taxon>Araneidae</taxon>
        <taxon>Araneus</taxon>
    </lineage>
</organism>
<feature type="non-terminal residue" evidence="2">
    <location>
        <position position="48"/>
    </location>
</feature>
<feature type="compositionally biased region" description="Basic residues" evidence="1">
    <location>
        <begin position="1"/>
        <end position="23"/>
    </location>
</feature>
<dbReference type="EMBL" id="BGPR01083458">
    <property type="protein sequence ID" value="GBL91516.1"/>
    <property type="molecule type" value="Genomic_DNA"/>
</dbReference>
<comment type="caution">
    <text evidence="2">The sequence shown here is derived from an EMBL/GenBank/DDBJ whole genome shotgun (WGS) entry which is preliminary data.</text>
</comment>
<sequence>MRTFTQHRQKNYPKILVKQKVKKPFPSNSLQKEAKQEPGPTKPNARPL</sequence>
<reference evidence="2 3" key="1">
    <citation type="journal article" date="2019" name="Sci. Rep.">
        <title>Orb-weaving spider Araneus ventricosus genome elucidates the spidroin gene catalogue.</title>
        <authorList>
            <person name="Kono N."/>
            <person name="Nakamura H."/>
            <person name="Ohtoshi R."/>
            <person name="Moran D.A.P."/>
            <person name="Shinohara A."/>
            <person name="Yoshida Y."/>
            <person name="Fujiwara M."/>
            <person name="Mori M."/>
            <person name="Tomita M."/>
            <person name="Arakawa K."/>
        </authorList>
    </citation>
    <scope>NUCLEOTIDE SEQUENCE [LARGE SCALE GENOMIC DNA]</scope>
</reference>